<dbReference type="EMBL" id="VKLW01000040">
    <property type="protein sequence ID" value="TYK32094.1"/>
    <property type="molecule type" value="Genomic_DNA"/>
</dbReference>
<evidence type="ECO:0000259" key="4">
    <source>
        <dbReference type="Pfam" id="PF14905"/>
    </source>
</evidence>
<sequence>MKKVALIILGVLMQFSIIAQIKGVVLDFNDYPIEFANVALYSLPDSALISGTVTNKDGVFTIENANTKNAFIKVSMIGFQTATLTNISKTNLDTIVLSESSQMLNEVVIKGSRPIYKMESDGLVTRIENTVLSQLGTANDVLAQLPFVLSSDGQLSVFGRGTPLVYLNNRLIRDKDELKLLKSSDIKDVKIILNPGSQYDASVGAVIRITTVKPLGEGVSATLYTFLRKRRNFDHYEYLDLNYRKGRLDLFGKVSFDKTVSQQNQEDELTLNLEKTYLTQDNIKIKSNSQSWETTLGANYAFLPTHLIGFRYMYLSSPTDNWDFRGKTNHYENEINDNSYTSINITDRKTHRHYFNMYYHHELKNKATIHFEGDYVNGESKTNQSSDYQNRLNDEFILVKNNNTSDYSLYAGKLTIEKPFLKGNLSFGSESSFTDNKQSVIVVSDDVSVNLPSSKDRSEQFLIATFATYDYTWNNISLNGGLRYEYIDYKYYYNVKLNDEQSRIYNNWFPTFSFSYRNEQLNMALGYKTIVRRPNYFNLRSSITYNSPYSYEGGNPSLKQMFTNKLSYTFGWKDFQLDVSYNWIKDNLMFIGRQFEDKPISFFTMMNLPHSEIIDGYISYSPKIKFWRPLFSVGFRKQYLKYDNKTYNKPYCSYTWNNIFDLPNNFRFILNVRGNLKGNYYDVSVYNSSFRTDARISRSFFNNQLDVVLSATDIFATDLEKWSMDTDTIYYDKWNDRDNRGFILQLTYKFNSAKSKYKGTGAGASEINRL</sequence>
<dbReference type="Pfam" id="PF13715">
    <property type="entry name" value="CarbopepD_reg_2"/>
    <property type="match status" value="1"/>
</dbReference>
<name>A0A5D3FBU0_9BACE</name>
<dbReference type="Pfam" id="PF14905">
    <property type="entry name" value="OMP_b-brl_3"/>
    <property type="match status" value="1"/>
</dbReference>
<dbReference type="Gene3D" id="2.60.40.1120">
    <property type="entry name" value="Carboxypeptidase-like, regulatory domain"/>
    <property type="match status" value="1"/>
</dbReference>
<keyword evidence="6" id="KW-1185">Reference proteome</keyword>
<reference evidence="5 6" key="1">
    <citation type="submission" date="2019-07" db="EMBL/GenBank/DDBJ databases">
        <title>Draft Genome Sequences of Bacteroides pyogenes Strains Isolated from the Uterus Holstein Dairy Cows with Metritis.</title>
        <authorList>
            <person name="Cunha F."/>
            <person name="Galvao K.N."/>
            <person name="Jeon S.J."/>
            <person name="Jeong K.C."/>
        </authorList>
    </citation>
    <scope>NUCLEOTIDE SEQUENCE [LARGE SCALE GENOMIC DNA]</scope>
    <source>
        <strain evidence="5 6">KG-31</strain>
    </source>
</reference>
<dbReference type="InterPro" id="IPR008969">
    <property type="entry name" value="CarboxyPept-like_regulatory"/>
</dbReference>
<dbReference type="GO" id="GO:0009279">
    <property type="term" value="C:cell outer membrane"/>
    <property type="evidence" value="ECO:0007669"/>
    <property type="project" value="UniProtKB-SubCell"/>
</dbReference>
<dbReference type="SUPFAM" id="SSF49464">
    <property type="entry name" value="Carboxypeptidase regulatory domain-like"/>
    <property type="match status" value="1"/>
</dbReference>
<dbReference type="Gene3D" id="2.40.170.20">
    <property type="entry name" value="TonB-dependent receptor, beta-barrel domain"/>
    <property type="match status" value="1"/>
</dbReference>
<dbReference type="SUPFAM" id="SSF56935">
    <property type="entry name" value="Porins"/>
    <property type="match status" value="1"/>
</dbReference>
<dbReference type="Proteomes" id="UP000324383">
    <property type="component" value="Unassembled WGS sequence"/>
</dbReference>
<evidence type="ECO:0000256" key="1">
    <source>
        <dbReference type="ARBA" id="ARBA00004442"/>
    </source>
</evidence>
<evidence type="ECO:0000313" key="5">
    <source>
        <dbReference type="EMBL" id="TYK32094.1"/>
    </source>
</evidence>
<evidence type="ECO:0000256" key="2">
    <source>
        <dbReference type="ARBA" id="ARBA00023136"/>
    </source>
</evidence>
<comment type="caution">
    <text evidence="5">The sequence shown here is derived from an EMBL/GenBank/DDBJ whole genome shotgun (WGS) entry which is preliminary data.</text>
</comment>
<dbReference type="InterPro" id="IPR036942">
    <property type="entry name" value="Beta-barrel_TonB_sf"/>
</dbReference>
<proteinExistence type="predicted"/>
<feature type="domain" description="Outer membrane protein beta-barrel" evidence="4">
    <location>
        <begin position="365"/>
        <end position="748"/>
    </location>
</feature>
<keyword evidence="5" id="KW-0675">Receptor</keyword>
<dbReference type="AlphaFoldDB" id="A0A5D3FBU0"/>
<keyword evidence="2" id="KW-0472">Membrane</keyword>
<evidence type="ECO:0000256" key="3">
    <source>
        <dbReference type="ARBA" id="ARBA00023237"/>
    </source>
</evidence>
<dbReference type="RefSeq" id="WP_148730912.1">
    <property type="nucleotide sequence ID" value="NZ_VKLW01000040.1"/>
</dbReference>
<dbReference type="InterPro" id="IPR041700">
    <property type="entry name" value="OMP_b-brl_3"/>
</dbReference>
<accession>A0A5D3FBU0</accession>
<keyword evidence="3" id="KW-0998">Cell outer membrane</keyword>
<protein>
    <submittedName>
        <fullName evidence="5">TonB-dependent receptor</fullName>
    </submittedName>
</protein>
<evidence type="ECO:0000313" key="6">
    <source>
        <dbReference type="Proteomes" id="UP000324383"/>
    </source>
</evidence>
<organism evidence="5 6">
    <name type="scientific">Bacteroides pyogenes</name>
    <dbReference type="NCBI Taxonomy" id="310300"/>
    <lineage>
        <taxon>Bacteria</taxon>
        <taxon>Pseudomonadati</taxon>
        <taxon>Bacteroidota</taxon>
        <taxon>Bacteroidia</taxon>
        <taxon>Bacteroidales</taxon>
        <taxon>Bacteroidaceae</taxon>
        <taxon>Bacteroides</taxon>
    </lineage>
</organism>
<comment type="subcellular location">
    <subcellularLocation>
        <location evidence="1">Cell outer membrane</location>
    </subcellularLocation>
</comment>
<gene>
    <name evidence="5" type="ORF">FNJ60_13660</name>
</gene>